<dbReference type="PANTHER" id="PTHR34322:SF2">
    <property type="entry name" value="TRANSPOSASE IS200-LIKE DOMAIN-CONTAINING PROTEIN"/>
    <property type="match status" value="1"/>
</dbReference>
<evidence type="ECO:0000259" key="1">
    <source>
        <dbReference type="SMART" id="SM01321"/>
    </source>
</evidence>
<dbReference type="SMART" id="SM01321">
    <property type="entry name" value="Y1_Tnp"/>
    <property type="match status" value="1"/>
</dbReference>
<dbReference type="SUPFAM" id="SSF143422">
    <property type="entry name" value="Transposase IS200-like"/>
    <property type="match status" value="1"/>
</dbReference>
<dbReference type="InterPro" id="IPR036515">
    <property type="entry name" value="Transposase_17_sf"/>
</dbReference>
<evidence type="ECO:0000313" key="2">
    <source>
        <dbReference type="EMBL" id="GHE54589.1"/>
    </source>
</evidence>
<protein>
    <recommendedName>
        <fullName evidence="1">Transposase IS200-like domain-containing protein</fullName>
    </recommendedName>
</protein>
<dbReference type="RefSeq" id="WP_189628754.1">
    <property type="nucleotide sequence ID" value="NZ_BNAG01000001.1"/>
</dbReference>
<feature type="domain" description="Transposase IS200-like" evidence="1">
    <location>
        <begin position="2"/>
        <end position="133"/>
    </location>
</feature>
<dbReference type="Proteomes" id="UP000658258">
    <property type="component" value="Unassembled WGS sequence"/>
</dbReference>
<dbReference type="Gene3D" id="3.30.70.1290">
    <property type="entry name" value="Transposase IS200-like"/>
    <property type="match status" value="1"/>
</dbReference>
<evidence type="ECO:0000313" key="3">
    <source>
        <dbReference type="Proteomes" id="UP000658258"/>
    </source>
</evidence>
<comment type="caution">
    <text evidence="2">The sequence shown here is derived from an EMBL/GenBank/DDBJ whole genome shotgun (WGS) entry which is preliminary data.</text>
</comment>
<proteinExistence type="predicted"/>
<dbReference type="PANTHER" id="PTHR34322">
    <property type="entry name" value="TRANSPOSASE, Y1_TNP DOMAIN-CONTAINING"/>
    <property type="match status" value="1"/>
</dbReference>
<gene>
    <name evidence="2" type="ORF">GCM10011340_06540</name>
</gene>
<sequence length="196" mass="23467">MQTEKYYHIYNHANGRDNLFISVENYEYFLRQWTKYINPIANTLAYCLMPNHFHCLVLIKDQDEIEASFGKFETFQKLEYRLSKQFASLFSSYTQAFNKRHNRKGSLFSPNFKKKEITSNDYTSKVIAYIHTNPIHHRFVQNIKDWRFSSYQSILSDKPTQVNRQEVLNWFGGKNAFEDFHQSYINTLPSEIDMNI</sequence>
<accession>A0ABQ3I4W9</accession>
<organism evidence="2 3">
    <name type="scientific">Roseivirga thermotolerans</name>
    <dbReference type="NCBI Taxonomy" id="1758176"/>
    <lineage>
        <taxon>Bacteria</taxon>
        <taxon>Pseudomonadati</taxon>
        <taxon>Bacteroidota</taxon>
        <taxon>Cytophagia</taxon>
        <taxon>Cytophagales</taxon>
        <taxon>Roseivirgaceae</taxon>
        <taxon>Roseivirga</taxon>
    </lineage>
</organism>
<keyword evidence="3" id="KW-1185">Reference proteome</keyword>
<reference evidence="3" key="1">
    <citation type="journal article" date="2019" name="Int. J. Syst. Evol. Microbiol.">
        <title>The Global Catalogue of Microorganisms (GCM) 10K type strain sequencing project: providing services to taxonomists for standard genome sequencing and annotation.</title>
        <authorList>
            <consortium name="The Broad Institute Genomics Platform"/>
            <consortium name="The Broad Institute Genome Sequencing Center for Infectious Disease"/>
            <person name="Wu L."/>
            <person name="Ma J."/>
        </authorList>
    </citation>
    <scope>NUCLEOTIDE SEQUENCE [LARGE SCALE GENOMIC DNA]</scope>
    <source>
        <strain evidence="3">CGMCC 1.15111</strain>
    </source>
</reference>
<dbReference type="EMBL" id="BNAG01000001">
    <property type="protein sequence ID" value="GHE54589.1"/>
    <property type="molecule type" value="Genomic_DNA"/>
</dbReference>
<dbReference type="InterPro" id="IPR002686">
    <property type="entry name" value="Transposase_17"/>
</dbReference>
<name>A0ABQ3I4W9_9BACT</name>